<name>A0A8A4E6J6_BURPE</name>
<feature type="compositionally biased region" description="Low complexity" evidence="1">
    <location>
        <begin position="77"/>
        <end position="90"/>
    </location>
</feature>
<sequence>MRQDLVDPAARHHIAAEKQAHAGVKRRVIGFVHRIAARAAGARAPPIPIKLFGAATGARRAGTAHDVASARIGIPARSGSARAARVGDAAEPPAGSLRRGAGRAPSDTRGGCDRGGGRGRAPHLLGAIRARSEPDPGAIRARSGRASSVDRHSGVRRAHRESRR</sequence>
<dbReference type="EMBL" id="CP071754">
    <property type="protein sequence ID" value="QTB65717.1"/>
    <property type="molecule type" value="Genomic_DNA"/>
</dbReference>
<gene>
    <name evidence="2" type="ORF">J3D99_28800</name>
</gene>
<evidence type="ECO:0000256" key="1">
    <source>
        <dbReference type="SAM" id="MobiDB-lite"/>
    </source>
</evidence>
<feature type="compositionally biased region" description="Basic residues" evidence="1">
    <location>
        <begin position="154"/>
        <end position="164"/>
    </location>
</feature>
<accession>A0A8A4E6J6</accession>
<reference evidence="2" key="1">
    <citation type="submission" date="2021-03" db="EMBL/GenBank/DDBJ databases">
        <title>Complete genome of Burkholderia pseudomallei_VBP364.</title>
        <authorList>
            <person name="Balaji V."/>
            <person name="Yamuna B."/>
            <person name="Monisha P."/>
        </authorList>
    </citation>
    <scope>NUCLEOTIDE SEQUENCE</scope>
    <source>
        <strain evidence="2">VBP364</strain>
    </source>
</reference>
<proteinExistence type="predicted"/>
<feature type="region of interest" description="Disordered" evidence="1">
    <location>
        <begin position="77"/>
        <end position="164"/>
    </location>
</feature>
<evidence type="ECO:0000313" key="2">
    <source>
        <dbReference type="EMBL" id="QTB65717.1"/>
    </source>
</evidence>
<protein>
    <submittedName>
        <fullName evidence="2">Uncharacterized protein</fullName>
    </submittedName>
</protein>
<dbReference type="AlphaFoldDB" id="A0A8A4E6J6"/>
<organism evidence="2">
    <name type="scientific">Burkholderia pseudomallei</name>
    <name type="common">Pseudomonas pseudomallei</name>
    <dbReference type="NCBI Taxonomy" id="28450"/>
    <lineage>
        <taxon>Bacteria</taxon>
        <taxon>Pseudomonadati</taxon>
        <taxon>Pseudomonadota</taxon>
        <taxon>Betaproteobacteria</taxon>
        <taxon>Burkholderiales</taxon>
        <taxon>Burkholderiaceae</taxon>
        <taxon>Burkholderia</taxon>
        <taxon>pseudomallei group</taxon>
    </lineage>
</organism>